<protein>
    <recommendedName>
        <fullName evidence="4">Transmembrane protein</fullName>
    </recommendedName>
</protein>
<evidence type="ECO:0000313" key="2">
    <source>
        <dbReference type="EMBL" id="AKC87023.1"/>
    </source>
</evidence>
<evidence type="ECO:0000313" key="3">
    <source>
        <dbReference type="Proteomes" id="UP000033067"/>
    </source>
</evidence>
<name>A0A0E3Z1E0_9GAMM</name>
<sequence length="74" mass="8330">MARFVLVRGALGWGLTTALIYSLLMWGIAGADLRVLLPLSLLLFPLGGLLWGAAMWWHLERRYRRHLQAGEAGR</sequence>
<proteinExistence type="predicted"/>
<keyword evidence="3" id="KW-1185">Reference proteome</keyword>
<evidence type="ECO:0000256" key="1">
    <source>
        <dbReference type="SAM" id="Phobius"/>
    </source>
</evidence>
<keyword evidence="1" id="KW-0812">Transmembrane</keyword>
<dbReference type="AlphaFoldDB" id="A0A0E3Z1E0"/>
<keyword evidence="1" id="KW-1133">Transmembrane helix</keyword>
<accession>A0A0E3Z1E0</accession>
<dbReference type="PATRIC" id="fig|314722.6.peg.2145"/>
<organism evidence="2 3">
    <name type="scientific">Pseudoxanthomonas suwonensis</name>
    <dbReference type="NCBI Taxonomy" id="314722"/>
    <lineage>
        <taxon>Bacteria</taxon>
        <taxon>Pseudomonadati</taxon>
        <taxon>Pseudomonadota</taxon>
        <taxon>Gammaproteobacteria</taxon>
        <taxon>Lysobacterales</taxon>
        <taxon>Lysobacteraceae</taxon>
        <taxon>Pseudoxanthomonas</taxon>
    </lineage>
</organism>
<evidence type="ECO:0008006" key="4">
    <source>
        <dbReference type="Google" id="ProtNLM"/>
    </source>
</evidence>
<feature type="transmembrane region" description="Helical" evidence="1">
    <location>
        <begin position="35"/>
        <end position="57"/>
    </location>
</feature>
<keyword evidence="1" id="KW-0472">Membrane</keyword>
<reference evidence="2 3" key="1">
    <citation type="journal article" date="2015" name="Genome Announc.">
        <title>Complete Genome Sequence of Pseudoxanthomonas suwonensis Strain J1, a Cellulose-Degrading Bacterium Isolated from Leaf- and Wood-Enriched Soil.</title>
        <authorList>
            <person name="Hou L."/>
            <person name="Jiang J."/>
            <person name="Xu Z."/>
            <person name="Zhou Y."/>
            <person name="Leung F.C."/>
        </authorList>
    </citation>
    <scope>NUCLEOTIDE SEQUENCE [LARGE SCALE GENOMIC DNA]</scope>
    <source>
        <strain evidence="2 3">J1</strain>
    </source>
</reference>
<dbReference type="EMBL" id="CP011144">
    <property type="protein sequence ID" value="AKC87023.1"/>
    <property type="molecule type" value="Genomic_DNA"/>
</dbReference>
<feature type="transmembrane region" description="Helical" evidence="1">
    <location>
        <begin position="12"/>
        <end position="29"/>
    </location>
</feature>
<dbReference type="Proteomes" id="UP000033067">
    <property type="component" value="Chromosome"/>
</dbReference>
<dbReference type="KEGG" id="psuw:WQ53_09990"/>
<gene>
    <name evidence="2" type="ORF">WQ53_09990</name>
</gene>